<dbReference type="PANTHER" id="PTHR30502:SF0">
    <property type="entry name" value="PHOSPHOENOLPYRUVATE CARBOXYLASE FAMILY PROTEIN"/>
    <property type="match status" value="1"/>
</dbReference>
<dbReference type="Gene3D" id="3.20.20.60">
    <property type="entry name" value="Phosphoenolpyruvate-binding domains"/>
    <property type="match status" value="1"/>
</dbReference>
<feature type="domain" description="HpcH/HpaI aldolase/citrate lyase" evidence="4">
    <location>
        <begin position="22"/>
        <end position="240"/>
    </location>
</feature>
<evidence type="ECO:0000313" key="6">
    <source>
        <dbReference type="Proteomes" id="UP001369736"/>
    </source>
</evidence>
<protein>
    <submittedName>
        <fullName evidence="5">Aldolase/citrate lyase family protein</fullName>
    </submittedName>
</protein>
<organism evidence="5 6">
    <name type="scientific">Actinomycetospora flava</name>
    <dbReference type="NCBI Taxonomy" id="3129232"/>
    <lineage>
        <taxon>Bacteria</taxon>
        <taxon>Bacillati</taxon>
        <taxon>Actinomycetota</taxon>
        <taxon>Actinomycetes</taxon>
        <taxon>Pseudonocardiales</taxon>
        <taxon>Pseudonocardiaceae</taxon>
        <taxon>Actinomycetospora</taxon>
    </lineage>
</organism>
<dbReference type="InterPro" id="IPR005000">
    <property type="entry name" value="Aldolase/citrate-lyase_domain"/>
</dbReference>
<reference evidence="5 6" key="1">
    <citation type="submission" date="2024-03" db="EMBL/GenBank/DDBJ databases">
        <title>Actinomycetospora sp. OC33-EN07, a novel actinomycete isolated from wild orchid (Aerides multiflora).</title>
        <authorList>
            <person name="Suriyachadkun C."/>
        </authorList>
    </citation>
    <scope>NUCLEOTIDE SEQUENCE [LARGE SCALE GENOMIC DNA]</scope>
    <source>
        <strain evidence="5 6">OC33-EN07</strain>
    </source>
</reference>
<keyword evidence="6" id="KW-1185">Reference proteome</keyword>
<dbReference type="SUPFAM" id="SSF51621">
    <property type="entry name" value="Phosphoenolpyruvate/pyruvate domain"/>
    <property type="match status" value="1"/>
</dbReference>
<evidence type="ECO:0000256" key="3">
    <source>
        <dbReference type="ARBA" id="ARBA00023239"/>
    </source>
</evidence>
<evidence type="ECO:0000256" key="1">
    <source>
        <dbReference type="ARBA" id="ARBA00005568"/>
    </source>
</evidence>
<dbReference type="Pfam" id="PF03328">
    <property type="entry name" value="HpcH_HpaI"/>
    <property type="match status" value="1"/>
</dbReference>
<evidence type="ECO:0000313" key="5">
    <source>
        <dbReference type="EMBL" id="MEJ2863630.1"/>
    </source>
</evidence>
<comment type="similarity">
    <text evidence="1">Belongs to the HpcH/HpaI aldolase family.</text>
</comment>
<gene>
    <name evidence="5" type="ORF">WCD58_20890</name>
</gene>
<evidence type="ECO:0000259" key="4">
    <source>
        <dbReference type="Pfam" id="PF03328"/>
    </source>
</evidence>
<dbReference type="RefSeq" id="WP_337704993.1">
    <property type="nucleotide sequence ID" value="NZ_JBBEGM010000009.1"/>
</dbReference>
<accession>A0ABU8M8G5</accession>
<evidence type="ECO:0000256" key="2">
    <source>
        <dbReference type="ARBA" id="ARBA00022723"/>
    </source>
</evidence>
<dbReference type="InterPro" id="IPR050251">
    <property type="entry name" value="HpcH-HpaI_aldolase"/>
</dbReference>
<sequence length="259" mass="26342">MTTTAPENRLRRGAGGRTTAFGAWITLGSPLVAEMCADGGFDFVCVDLQHGVVGRDALSTVLLGCGSSGATPLVRVGHLAEIGPALDLGAHGVIVPMVNTPSDAERAVRAAKYPPLGERSFGPTRARWHLNRDRTPSEVNDEVLCLAMIETPEGVASASRICAVPGLDGVYVGPSDLAVALGGTPGGDEGPAIRRAFEAVLDACSTHGTLAGVHAPSGAVAARRRAEGFGMVGIATDAAVLRAAYAAELAAAGDDHGRS</sequence>
<keyword evidence="2" id="KW-0479">Metal-binding</keyword>
<dbReference type="GO" id="GO:0016829">
    <property type="term" value="F:lyase activity"/>
    <property type="evidence" value="ECO:0007669"/>
    <property type="project" value="UniProtKB-KW"/>
</dbReference>
<name>A0ABU8M8G5_9PSEU</name>
<keyword evidence="3 5" id="KW-0456">Lyase</keyword>
<dbReference type="Proteomes" id="UP001369736">
    <property type="component" value="Unassembled WGS sequence"/>
</dbReference>
<dbReference type="InterPro" id="IPR040442">
    <property type="entry name" value="Pyrv_kinase-like_dom_sf"/>
</dbReference>
<dbReference type="EMBL" id="JBBEGM010000009">
    <property type="protein sequence ID" value="MEJ2863630.1"/>
    <property type="molecule type" value="Genomic_DNA"/>
</dbReference>
<dbReference type="InterPro" id="IPR015813">
    <property type="entry name" value="Pyrv/PenolPyrv_kinase-like_dom"/>
</dbReference>
<comment type="caution">
    <text evidence="5">The sequence shown here is derived from an EMBL/GenBank/DDBJ whole genome shotgun (WGS) entry which is preliminary data.</text>
</comment>
<proteinExistence type="inferred from homology"/>
<dbReference type="PANTHER" id="PTHR30502">
    <property type="entry name" value="2-KETO-3-DEOXY-L-RHAMNONATE ALDOLASE"/>
    <property type="match status" value="1"/>
</dbReference>